<sequence length="196" mass="20208">MRLSLLSLAAALLVLTGCASSSNALLPHVSSTVTQEGDKAVSVAPERLVCSGGPRCPSLAASWSGAKPGQAQLVVSLPPPQPAVTGIDVHIGNSEVVRLRVRSGDAQDGAQAGQDSRFDVPLRLIDRLAHAPRSWLRLYLAGGASIDETVRSGEERSRASEAMAHFLAAVQTAGGAGQGLQGPSGGLFDRLGVRDK</sequence>
<dbReference type="KEGG" id="melm:C7H73_11130"/>
<evidence type="ECO:0000256" key="1">
    <source>
        <dbReference type="SAM" id="SignalP"/>
    </source>
</evidence>
<reference evidence="3" key="1">
    <citation type="submission" date="2018-03" db="EMBL/GenBank/DDBJ databases">
        <title>Genome sequencing of Melaminivora sp. strain SC2-7.</title>
        <authorList>
            <person name="Kim S.-J."/>
            <person name="Heo J."/>
            <person name="Ahn J.-H."/>
            <person name="Kwon S.-W."/>
        </authorList>
    </citation>
    <scope>NUCLEOTIDE SEQUENCE [LARGE SCALE GENOMIC DNA]</scope>
    <source>
        <strain evidence="3">SC2-7</strain>
    </source>
</reference>
<dbReference type="PROSITE" id="PS51257">
    <property type="entry name" value="PROKAR_LIPOPROTEIN"/>
    <property type="match status" value="1"/>
</dbReference>
<dbReference type="EMBL" id="CP027792">
    <property type="protein sequence ID" value="AVP58161.1"/>
    <property type="molecule type" value="Genomic_DNA"/>
</dbReference>
<keyword evidence="1" id="KW-0732">Signal</keyword>
<evidence type="ECO:0000313" key="2">
    <source>
        <dbReference type="EMBL" id="AVP58161.1"/>
    </source>
</evidence>
<dbReference type="RefSeq" id="WP_106846714.1">
    <property type="nucleotide sequence ID" value="NZ_CP027792.1"/>
</dbReference>
<keyword evidence="3" id="KW-1185">Reference proteome</keyword>
<evidence type="ECO:0000313" key="3">
    <source>
        <dbReference type="Proteomes" id="UP000241829"/>
    </source>
</evidence>
<dbReference type="Proteomes" id="UP000241829">
    <property type="component" value="Chromosome"/>
</dbReference>
<feature type="signal peptide" evidence="1">
    <location>
        <begin position="1"/>
        <end position="24"/>
    </location>
</feature>
<organism evidence="2 3">
    <name type="scientific">Pulveribacter suum</name>
    <dbReference type="NCBI Taxonomy" id="2116657"/>
    <lineage>
        <taxon>Bacteria</taxon>
        <taxon>Pseudomonadati</taxon>
        <taxon>Pseudomonadota</taxon>
        <taxon>Betaproteobacteria</taxon>
        <taxon>Burkholderiales</taxon>
        <taxon>Comamonadaceae</taxon>
        <taxon>Pulveribacter</taxon>
    </lineage>
</organism>
<name>A0A2P1NM78_9BURK</name>
<protein>
    <recommendedName>
        <fullName evidence="4">Lipoprotein</fullName>
    </recommendedName>
</protein>
<dbReference type="OrthoDB" id="8795122at2"/>
<feature type="chain" id="PRO_5015144210" description="Lipoprotein" evidence="1">
    <location>
        <begin position="25"/>
        <end position="196"/>
    </location>
</feature>
<accession>A0A2P1NM78</accession>
<evidence type="ECO:0008006" key="4">
    <source>
        <dbReference type="Google" id="ProtNLM"/>
    </source>
</evidence>
<dbReference type="AlphaFoldDB" id="A0A2P1NM78"/>
<proteinExistence type="predicted"/>
<gene>
    <name evidence="2" type="ORF">C7H73_11130</name>
</gene>